<comment type="subcellular location">
    <subcellularLocation>
        <location evidence="1">Cell membrane</location>
        <topology evidence="1">Multi-pass membrane protein</topology>
    </subcellularLocation>
</comment>
<evidence type="ECO:0000256" key="1">
    <source>
        <dbReference type="ARBA" id="ARBA00004651"/>
    </source>
</evidence>
<dbReference type="RefSeq" id="WP_139246383.1">
    <property type="nucleotide sequence ID" value="NZ_FOEP01000003.1"/>
</dbReference>
<gene>
    <name evidence="4" type="ORF">SAMN04488092_10349</name>
</gene>
<dbReference type="STRING" id="657014.SAMN04488092_10349"/>
<evidence type="ECO:0000313" key="4">
    <source>
        <dbReference type="EMBL" id="SEP93874.1"/>
    </source>
</evidence>
<dbReference type="PANTHER" id="PTHR43163">
    <property type="entry name" value="DIPEPTIDE TRANSPORT SYSTEM PERMEASE PROTEIN DPPB-RELATED"/>
    <property type="match status" value="1"/>
</dbReference>
<dbReference type="OrthoDB" id="9807402at2"/>
<keyword evidence="2" id="KW-0813">Transport</keyword>
<sequence length="91" mass="10353">MFQYLIRRLLALVVFMMVRVVPGDPIDSLMKVGASEAQRAEIVARYGLDRSLAAQYLTWLGNRFHGNLGAAIVIRRSYPPWLARRRVLSHG</sequence>
<accession>A0A1H9BYE2</accession>
<keyword evidence="3" id="KW-0472">Membrane</keyword>
<reference evidence="4 5" key="1">
    <citation type="submission" date="2016-10" db="EMBL/GenBank/DDBJ databases">
        <authorList>
            <person name="de Groot N.N."/>
        </authorList>
    </citation>
    <scope>NUCLEOTIDE SEQUENCE [LARGE SCALE GENOMIC DNA]</scope>
    <source>
        <strain evidence="4 5">DSM 22007</strain>
    </source>
</reference>
<keyword evidence="3" id="KW-1003">Cell membrane</keyword>
<dbReference type="GO" id="GO:0005886">
    <property type="term" value="C:plasma membrane"/>
    <property type="evidence" value="ECO:0007669"/>
    <property type="project" value="UniProtKB-SubCell"/>
</dbReference>
<proteinExistence type="predicted"/>
<dbReference type="EMBL" id="FOEP01000003">
    <property type="protein sequence ID" value="SEP93874.1"/>
    <property type="molecule type" value="Genomic_DNA"/>
</dbReference>
<evidence type="ECO:0000256" key="3">
    <source>
        <dbReference type="ARBA" id="ARBA00022475"/>
    </source>
</evidence>
<keyword evidence="5" id="KW-1185">Reference proteome</keyword>
<protein>
    <submittedName>
        <fullName evidence="4">Peptide/nickel transport system permease protein</fullName>
    </submittedName>
</protein>
<evidence type="ECO:0000313" key="5">
    <source>
        <dbReference type="Proteomes" id="UP000198634"/>
    </source>
</evidence>
<name>A0A1H9BYE2_9RHOB</name>
<evidence type="ECO:0000256" key="2">
    <source>
        <dbReference type="ARBA" id="ARBA00022448"/>
    </source>
</evidence>
<organism evidence="4 5">
    <name type="scientific">Thalassovita taeanensis</name>
    <dbReference type="NCBI Taxonomy" id="657014"/>
    <lineage>
        <taxon>Bacteria</taxon>
        <taxon>Pseudomonadati</taxon>
        <taxon>Pseudomonadota</taxon>
        <taxon>Alphaproteobacteria</taxon>
        <taxon>Rhodobacterales</taxon>
        <taxon>Roseobacteraceae</taxon>
        <taxon>Thalassovita</taxon>
    </lineage>
</organism>
<dbReference type="PANTHER" id="PTHR43163:SF6">
    <property type="entry name" value="DIPEPTIDE TRANSPORT SYSTEM PERMEASE PROTEIN DPPB-RELATED"/>
    <property type="match status" value="1"/>
</dbReference>
<dbReference type="Proteomes" id="UP000198634">
    <property type="component" value="Unassembled WGS sequence"/>
</dbReference>
<dbReference type="AlphaFoldDB" id="A0A1H9BYE2"/>